<evidence type="ECO:0000256" key="5">
    <source>
        <dbReference type="ARBA" id="ARBA00022723"/>
    </source>
</evidence>
<evidence type="ECO:0000256" key="2">
    <source>
        <dbReference type="ARBA" id="ARBA00010497"/>
    </source>
</evidence>
<evidence type="ECO:0000256" key="1">
    <source>
        <dbReference type="ARBA" id="ARBA00001947"/>
    </source>
</evidence>
<comment type="cofactor">
    <cofactor evidence="1">
        <name>Zn(2+)</name>
        <dbReference type="ChEBI" id="CHEBI:29105"/>
    </cofactor>
</comment>
<keyword evidence="6" id="KW-0677">Repeat</keyword>
<name>A0A9W8A6I8_9FUNG</name>
<evidence type="ECO:0000256" key="3">
    <source>
        <dbReference type="ARBA" id="ARBA00022602"/>
    </source>
</evidence>
<evidence type="ECO:0000256" key="4">
    <source>
        <dbReference type="ARBA" id="ARBA00022679"/>
    </source>
</evidence>
<sequence length="363" mass="40378">MSLEQETKDISIPELNVDKHVRYFKRCADLLPHHFLEMEASRMTLLQFCIGGLDILSQLETALSKDERNEIIEWIYEQQVVPGNIDNTNNQESNKGYCGFRGGPLISTITPLLKHADADQAKCGLNTTANTANCANLAATYSALATLAMLGDDFSRVNRKGIVETLRTLQKPNGSFIPHPGAVECDMRFLYSACIVSYFLNDWSGVDIDKATDYIKQCTRYDGGVTQEPYQESHGGSYFCAIASLKLMGKLDSLANKRQVLEWGLRRQIGGFQGRVNKPEDILGGHEYIHHGKAAKFVLDCQHPTGGIGKMVSNHPDPLHSYLGLVGLSYSLKHPQLRQVIPHLNLTSQTSERIHSTSVFLKP</sequence>
<evidence type="ECO:0000313" key="10">
    <source>
        <dbReference type="Proteomes" id="UP001150538"/>
    </source>
</evidence>
<keyword evidence="3" id="KW-0637">Prenyltransferase</keyword>
<dbReference type="EMBL" id="JANBPU010000030">
    <property type="protein sequence ID" value="KAJ1919252.1"/>
    <property type="molecule type" value="Genomic_DNA"/>
</dbReference>
<dbReference type="AlphaFoldDB" id="A0A9W8A6I8"/>
<comment type="caution">
    <text evidence="9">The sequence shown here is derived from an EMBL/GenBank/DDBJ whole genome shotgun (WGS) entry which is preliminary data.</text>
</comment>
<dbReference type="Pfam" id="PF00432">
    <property type="entry name" value="Prenyltrans"/>
    <property type="match status" value="1"/>
</dbReference>
<evidence type="ECO:0000256" key="6">
    <source>
        <dbReference type="ARBA" id="ARBA00022737"/>
    </source>
</evidence>
<evidence type="ECO:0000256" key="7">
    <source>
        <dbReference type="ARBA" id="ARBA00022833"/>
    </source>
</evidence>
<keyword evidence="10" id="KW-1185">Reference proteome</keyword>
<evidence type="ECO:0000313" key="9">
    <source>
        <dbReference type="EMBL" id="KAJ1919252.1"/>
    </source>
</evidence>
<dbReference type="Proteomes" id="UP001150538">
    <property type="component" value="Unassembled WGS sequence"/>
</dbReference>
<dbReference type="GO" id="GO:0005953">
    <property type="term" value="C:CAAX-protein geranylgeranyltransferase complex"/>
    <property type="evidence" value="ECO:0007669"/>
    <property type="project" value="TreeGrafter"/>
</dbReference>
<protein>
    <submittedName>
        <fullName evidence="9">Geranylgeranyl transferase type-1 subunit beta</fullName>
        <ecNumber evidence="9">2.5.1.59</ecNumber>
    </submittedName>
</protein>
<keyword evidence="5" id="KW-0479">Metal-binding</keyword>
<gene>
    <name evidence="9" type="primary">CDC43</name>
    <name evidence="9" type="ORF">H4219_002104</name>
</gene>
<dbReference type="OrthoDB" id="24893at2759"/>
<evidence type="ECO:0000259" key="8">
    <source>
        <dbReference type="Pfam" id="PF00432"/>
    </source>
</evidence>
<feature type="domain" description="Prenyltransferase alpha-alpha toroid" evidence="8">
    <location>
        <begin position="15"/>
        <end position="345"/>
    </location>
</feature>
<dbReference type="PANTHER" id="PTHR11774">
    <property type="entry name" value="GERANYLGERANYL TRANSFERASE TYPE BETA SUBUNIT"/>
    <property type="match status" value="1"/>
</dbReference>
<dbReference type="SUPFAM" id="SSF48239">
    <property type="entry name" value="Terpenoid cyclases/Protein prenyltransferases"/>
    <property type="match status" value="1"/>
</dbReference>
<accession>A0A9W8A6I8</accession>
<keyword evidence="7" id="KW-0862">Zinc</keyword>
<dbReference type="EC" id="2.5.1.59" evidence="9"/>
<proteinExistence type="inferred from homology"/>
<reference evidence="9" key="1">
    <citation type="submission" date="2022-07" db="EMBL/GenBank/DDBJ databases">
        <title>Phylogenomic reconstructions and comparative analyses of Kickxellomycotina fungi.</title>
        <authorList>
            <person name="Reynolds N.K."/>
            <person name="Stajich J.E."/>
            <person name="Barry K."/>
            <person name="Grigoriev I.V."/>
            <person name="Crous P."/>
            <person name="Smith M.E."/>
        </authorList>
    </citation>
    <scope>NUCLEOTIDE SEQUENCE</scope>
    <source>
        <strain evidence="9">NBRC 100468</strain>
    </source>
</reference>
<keyword evidence="4 9" id="KW-0808">Transferase</keyword>
<dbReference type="InterPro" id="IPR045089">
    <property type="entry name" value="PGGT1B-like"/>
</dbReference>
<dbReference type="InterPro" id="IPR001330">
    <property type="entry name" value="Prenyltrans"/>
</dbReference>
<dbReference type="Gene3D" id="1.50.10.20">
    <property type="match status" value="1"/>
</dbReference>
<dbReference type="GO" id="GO:0004662">
    <property type="term" value="F:CAAX-protein geranylgeranyltransferase activity"/>
    <property type="evidence" value="ECO:0007669"/>
    <property type="project" value="UniProtKB-EC"/>
</dbReference>
<comment type="similarity">
    <text evidence="2">Belongs to the protein prenyltransferase subunit beta family.</text>
</comment>
<organism evidence="9 10">
    <name type="scientific">Mycoemilia scoparia</name>
    <dbReference type="NCBI Taxonomy" id="417184"/>
    <lineage>
        <taxon>Eukaryota</taxon>
        <taxon>Fungi</taxon>
        <taxon>Fungi incertae sedis</taxon>
        <taxon>Zoopagomycota</taxon>
        <taxon>Kickxellomycotina</taxon>
        <taxon>Kickxellomycetes</taxon>
        <taxon>Kickxellales</taxon>
        <taxon>Kickxellaceae</taxon>
        <taxon>Mycoemilia</taxon>
    </lineage>
</organism>
<dbReference type="PANTHER" id="PTHR11774:SF4">
    <property type="entry name" value="GERANYLGERANYL TRANSFERASE TYPE-1 SUBUNIT BETA"/>
    <property type="match status" value="1"/>
</dbReference>
<dbReference type="GO" id="GO:0046872">
    <property type="term" value="F:metal ion binding"/>
    <property type="evidence" value="ECO:0007669"/>
    <property type="project" value="UniProtKB-KW"/>
</dbReference>
<dbReference type="InterPro" id="IPR008930">
    <property type="entry name" value="Terpenoid_cyclase/PrenylTrfase"/>
</dbReference>